<feature type="region of interest" description="Disordered" evidence="1">
    <location>
        <begin position="68"/>
        <end position="88"/>
    </location>
</feature>
<evidence type="ECO:0000256" key="1">
    <source>
        <dbReference type="SAM" id="MobiDB-lite"/>
    </source>
</evidence>
<dbReference type="Proteomes" id="UP000821853">
    <property type="component" value="Chromosome 10"/>
</dbReference>
<dbReference type="EMBL" id="JABSTR010000002">
    <property type="protein sequence ID" value="KAH9364456.1"/>
    <property type="molecule type" value="Genomic_DNA"/>
</dbReference>
<dbReference type="AlphaFoldDB" id="A0A9J6FPV3"/>
<comment type="caution">
    <text evidence="2">The sequence shown here is derived from an EMBL/GenBank/DDBJ whole genome shotgun (WGS) entry which is preliminary data.</text>
</comment>
<evidence type="ECO:0000313" key="2">
    <source>
        <dbReference type="EMBL" id="KAH9364456.1"/>
    </source>
</evidence>
<dbReference type="VEuPathDB" id="VectorBase:HLOH_045341"/>
<dbReference type="OrthoDB" id="6534659at2759"/>
<keyword evidence="3" id="KW-1185">Reference proteome</keyword>
<name>A0A9J6FPV3_HAELO</name>
<evidence type="ECO:0000313" key="3">
    <source>
        <dbReference type="Proteomes" id="UP000821853"/>
    </source>
</evidence>
<protein>
    <submittedName>
        <fullName evidence="2">Uncharacterized protein</fullName>
    </submittedName>
</protein>
<reference evidence="2 3" key="1">
    <citation type="journal article" date="2020" name="Cell">
        <title>Large-Scale Comparative Analyses of Tick Genomes Elucidate Their Genetic Diversity and Vector Capacities.</title>
        <authorList>
            <consortium name="Tick Genome and Microbiome Consortium (TIGMIC)"/>
            <person name="Jia N."/>
            <person name="Wang J."/>
            <person name="Shi W."/>
            <person name="Du L."/>
            <person name="Sun Y."/>
            <person name="Zhan W."/>
            <person name="Jiang J.F."/>
            <person name="Wang Q."/>
            <person name="Zhang B."/>
            <person name="Ji P."/>
            <person name="Bell-Sakyi L."/>
            <person name="Cui X.M."/>
            <person name="Yuan T.T."/>
            <person name="Jiang B.G."/>
            <person name="Yang W.F."/>
            <person name="Lam T.T."/>
            <person name="Chang Q.C."/>
            <person name="Ding S.J."/>
            <person name="Wang X.J."/>
            <person name="Zhu J.G."/>
            <person name="Ruan X.D."/>
            <person name="Zhao L."/>
            <person name="Wei J.T."/>
            <person name="Ye R.Z."/>
            <person name="Que T.C."/>
            <person name="Du C.H."/>
            <person name="Zhou Y.H."/>
            <person name="Cheng J.X."/>
            <person name="Dai P.F."/>
            <person name="Guo W.B."/>
            <person name="Han X.H."/>
            <person name="Huang E.J."/>
            <person name="Li L.F."/>
            <person name="Wei W."/>
            <person name="Gao Y.C."/>
            <person name="Liu J.Z."/>
            <person name="Shao H.Z."/>
            <person name="Wang X."/>
            <person name="Wang C.C."/>
            <person name="Yang T.C."/>
            <person name="Huo Q.B."/>
            <person name="Li W."/>
            <person name="Chen H.Y."/>
            <person name="Chen S.E."/>
            <person name="Zhou L.G."/>
            <person name="Ni X.B."/>
            <person name="Tian J.H."/>
            <person name="Sheng Y."/>
            <person name="Liu T."/>
            <person name="Pan Y.S."/>
            <person name="Xia L.Y."/>
            <person name="Li J."/>
            <person name="Zhao F."/>
            <person name="Cao W.C."/>
        </authorList>
    </citation>
    <scope>NUCLEOTIDE SEQUENCE [LARGE SCALE GENOMIC DNA]</scope>
    <source>
        <strain evidence="2">HaeL-2018</strain>
    </source>
</reference>
<accession>A0A9J6FPV3</accession>
<proteinExistence type="predicted"/>
<sequence length="135" mass="14687">MCDGCGTQGHRLDVCASAVENICKLCGEETPGEDHQCMPECALCGKNHATEDNKCWLRYQTPYELKKRKSGRAAETHAAELEPGAPPPMAAAVYDHRRVAANLEKWAGASSGDHPDLRHAVAEMATDNNRKNIVS</sequence>
<organism evidence="2 3">
    <name type="scientific">Haemaphysalis longicornis</name>
    <name type="common">Bush tick</name>
    <dbReference type="NCBI Taxonomy" id="44386"/>
    <lineage>
        <taxon>Eukaryota</taxon>
        <taxon>Metazoa</taxon>
        <taxon>Ecdysozoa</taxon>
        <taxon>Arthropoda</taxon>
        <taxon>Chelicerata</taxon>
        <taxon>Arachnida</taxon>
        <taxon>Acari</taxon>
        <taxon>Parasitiformes</taxon>
        <taxon>Ixodida</taxon>
        <taxon>Ixodoidea</taxon>
        <taxon>Ixodidae</taxon>
        <taxon>Haemaphysalinae</taxon>
        <taxon>Haemaphysalis</taxon>
    </lineage>
</organism>
<gene>
    <name evidence="2" type="ORF">HPB48_016411</name>
</gene>